<dbReference type="GO" id="GO:0016887">
    <property type="term" value="F:ATP hydrolysis activity"/>
    <property type="evidence" value="ECO:0007669"/>
    <property type="project" value="InterPro"/>
</dbReference>
<dbReference type="FunFam" id="3.40.50.300:FF:000287">
    <property type="entry name" value="Multidrug ABC transporter ATP-binding protein"/>
    <property type="match status" value="1"/>
</dbReference>
<feature type="domain" description="ABC transmembrane type-1" evidence="11">
    <location>
        <begin position="19"/>
        <end position="301"/>
    </location>
</feature>
<dbReference type="EMBL" id="JRNT01000016">
    <property type="protein sequence ID" value="KGF47154.1"/>
    <property type="molecule type" value="Genomic_DNA"/>
</dbReference>
<accession>A0A096CP99</accession>
<dbReference type="FunFam" id="1.20.1560.10:FF:000011">
    <property type="entry name" value="Multidrug ABC transporter ATP-binding protein"/>
    <property type="match status" value="1"/>
</dbReference>
<evidence type="ECO:0000313" key="13">
    <source>
        <dbReference type="Proteomes" id="UP000029628"/>
    </source>
</evidence>
<dbReference type="InterPro" id="IPR036640">
    <property type="entry name" value="ABC1_TM_sf"/>
</dbReference>
<evidence type="ECO:0000256" key="6">
    <source>
        <dbReference type="ARBA" id="ARBA00022840"/>
    </source>
</evidence>
<dbReference type="GO" id="GO:0015421">
    <property type="term" value="F:ABC-type oligopeptide transporter activity"/>
    <property type="evidence" value="ECO:0007669"/>
    <property type="project" value="TreeGrafter"/>
</dbReference>
<feature type="domain" description="ABC transporter" evidence="10">
    <location>
        <begin position="335"/>
        <end position="569"/>
    </location>
</feature>
<dbReference type="CDD" id="cd03251">
    <property type="entry name" value="ABCC_MsbA"/>
    <property type="match status" value="1"/>
</dbReference>
<dbReference type="SMART" id="SM00382">
    <property type="entry name" value="AAA"/>
    <property type="match status" value="1"/>
</dbReference>
<evidence type="ECO:0000259" key="10">
    <source>
        <dbReference type="PROSITE" id="PS50893"/>
    </source>
</evidence>
<keyword evidence="8 9" id="KW-0472">Membrane</keyword>
<dbReference type="Pfam" id="PF00664">
    <property type="entry name" value="ABC_membrane"/>
    <property type="match status" value="1"/>
</dbReference>
<keyword evidence="13" id="KW-1185">Reference proteome</keyword>
<feature type="transmembrane region" description="Helical" evidence="9">
    <location>
        <begin position="238"/>
        <end position="259"/>
    </location>
</feature>
<feature type="transmembrane region" description="Helical" evidence="9">
    <location>
        <begin position="134"/>
        <end position="154"/>
    </location>
</feature>
<evidence type="ECO:0000256" key="8">
    <source>
        <dbReference type="ARBA" id="ARBA00023136"/>
    </source>
</evidence>
<feature type="transmembrane region" description="Helical" evidence="9">
    <location>
        <begin position="265"/>
        <end position="283"/>
    </location>
</feature>
<sequence length="577" mass="63987">MNNYKRLVVFVKPYRWRMVFAVFCMIVAAAAYLVVPWLIKNVVDEVLQAKAMWMLNLIVGAILIVFLLRGFATYGQTYNMSYIGQRVIIDIREALFKHLQRMSLSYFDRRKTGVIMSNLTNDVGALQSAIVENLVSMVTESVTLIGSFVSMLLIDWKLTLVTLITVPMVLGIINIFGKRLRLAGHDVQGRTADITSLLQETLSGIRVVKSFAHEDHEIKRFTTENENNFRAVMRATKLTSLLSPLVEFSAAIAITVILWYGGYSVVTGSITAGSLIAFLIYAINLSNPVKRLSQVYGNIQKAMAAGDRVLETLDTPEDVVEKENAIVMPPIQGHVVFDHVDFTYDGEKMALQDFCLDVEPGEVTAIVGPSGAGKTTLANLLPRFYDVANGRVCIDGIDVRDVTFTSLREQIGLVPQDTMLFNTTIWENILYGNLAATDEEIVEAAKAANVMEFAQKLPNGLDTIVGERGNSLSGGQRQRVAIARAILKNPKILILDEATSALDTESERLVQEALDRLMRGRTAFVIAHRLSTIQNADRIIVLQQGKLVEQGTHEELLALPNGVYQYLHSVQFADKGL</sequence>
<keyword evidence="4 9" id="KW-0812">Transmembrane</keyword>
<evidence type="ECO:0000256" key="3">
    <source>
        <dbReference type="ARBA" id="ARBA00022475"/>
    </source>
</evidence>
<dbReference type="PANTHER" id="PTHR43394:SF1">
    <property type="entry name" value="ATP-BINDING CASSETTE SUB-FAMILY B MEMBER 10, MITOCHONDRIAL"/>
    <property type="match status" value="1"/>
</dbReference>
<name>A0A096CP99_9FIRM</name>
<comment type="caution">
    <text evidence="12">The sequence shown here is derived from an EMBL/GenBank/DDBJ whole genome shotgun (WGS) entry which is preliminary data.</text>
</comment>
<organism evidence="12 13">
    <name type="scientific">Veillonella montpellierensis DNF00314</name>
    <dbReference type="NCBI Taxonomy" id="1401067"/>
    <lineage>
        <taxon>Bacteria</taxon>
        <taxon>Bacillati</taxon>
        <taxon>Bacillota</taxon>
        <taxon>Negativicutes</taxon>
        <taxon>Veillonellales</taxon>
        <taxon>Veillonellaceae</taxon>
        <taxon>Veillonella</taxon>
    </lineage>
</organism>
<dbReference type="InterPro" id="IPR017871">
    <property type="entry name" value="ABC_transporter-like_CS"/>
</dbReference>
<dbReference type="InterPro" id="IPR003439">
    <property type="entry name" value="ABC_transporter-like_ATP-bd"/>
</dbReference>
<evidence type="ECO:0000313" key="12">
    <source>
        <dbReference type="EMBL" id="KGF47154.1"/>
    </source>
</evidence>
<dbReference type="InterPro" id="IPR011527">
    <property type="entry name" value="ABC1_TM_dom"/>
</dbReference>
<dbReference type="eggNOG" id="COG1132">
    <property type="taxonomic scope" value="Bacteria"/>
</dbReference>
<protein>
    <submittedName>
        <fullName evidence="12">ABC transporter ATP-binding protein</fullName>
    </submittedName>
</protein>
<dbReference type="Gene3D" id="3.40.50.300">
    <property type="entry name" value="P-loop containing nucleotide triphosphate hydrolases"/>
    <property type="match status" value="1"/>
</dbReference>
<dbReference type="AlphaFoldDB" id="A0A096CP99"/>
<dbReference type="RefSeq" id="WP_038152644.1">
    <property type="nucleotide sequence ID" value="NZ_JRNT01000016.1"/>
</dbReference>
<dbReference type="InterPro" id="IPR003593">
    <property type="entry name" value="AAA+_ATPase"/>
</dbReference>
<dbReference type="GO" id="GO:0005886">
    <property type="term" value="C:plasma membrane"/>
    <property type="evidence" value="ECO:0007669"/>
    <property type="project" value="UniProtKB-SubCell"/>
</dbReference>
<dbReference type="PROSITE" id="PS00211">
    <property type="entry name" value="ABC_TRANSPORTER_1"/>
    <property type="match status" value="1"/>
</dbReference>
<dbReference type="SUPFAM" id="SSF90123">
    <property type="entry name" value="ABC transporter transmembrane region"/>
    <property type="match status" value="1"/>
</dbReference>
<dbReference type="Proteomes" id="UP000029628">
    <property type="component" value="Unassembled WGS sequence"/>
</dbReference>
<dbReference type="GO" id="GO:0090374">
    <property type="term" value="P:oligopeptide export from mitochondrion"/>
    <property type="evidence" value="ECO:0007669"/>
    <property type="project" value="TreeGrafter"/>
</dbReference>
<dbReference type="GO" id="GO:0005524">
    <property type="term" value="F:ATP binding"/>
    <property type="evidence" value="ECO:0007669"/>
    <property type="project" value="UniProtKB-KW"/>
</dbReference>
<evidence type="ECO:0000256" key="1">
    <source>
        <dbReference type="ARBA" id="ARBA00004651"/>
    </source>
</evidence>
<comment type="subcellular location">
    <subcellularLocation>
        <location evidence="1">Cell membrane</location>
        <topology evidence="1">Multi-pass membrane protein</topology>
    </subcellularLocation>
</comment>
<gene>
    <name evidence="12" type="ORF">HMPREF0872_05615</name>
</gene>
<keyword evidence="7 9" id="KW-1133">Transmembrane helix</keyword>
<proteinExistence type="predicted"/>
<evidence type="ECO:0000259" key="11">
    <source>
        <dbReference type="PROSITE" id="PS50929"/>
    </source>
</evidence>
<keyword evidence="6 12" id="KW-0067">ATP-binding</keyword>
<keyword evidence="2" id="KW-0813">Transport</keyword>
<evidence type="ECO:0000256" key="7">
    <source>
        <dbReference type="ARBA" id="ARBA00022989"/>
    </source>
</evidence>
<dbReference type="Gene3D" id="1.20.1560.10">
    <property type="entry name" value="ABC transporter type 1, transmembrane domain"/>
    <property type="match status" value="1"/>
</dbReference>
<dbReference type="SUPFAM" id="SSF52540">
    <property type="entry name" value="P-loop containing nucleoside triphosphate hydrolases"/>
    <property type="match status" value="1"/>
</dbReference>
<feature type="transmembrane region" description="Helical" evidence="9">
    <location>
        <begin position="160"/>
        <end position="177"/>
    </location>
</feature>
<evidence type="ECO:0000256" key="4">
    <source>
        <dbReference type="ARBA" id="ARBA00022692"/>
    </source>
</evidence>
<evidence type="ECO:0000256" key="5">
    <source>
        <dbReference type="ARBA" id="ARBA00022741"/>
    </source>
</evidence>
<keyword evidence="3" id="KW-1003">Cell membrane</keyword>
<keyword evidence="5" id="KW-0547">Nucleotide-binding</keyword>
<dbReference type="Pfam" id="PF00005">
    <property type="entry name" value="ABC_tran"/>
    <property type="match status" value="1"/>
</dbReference>
<feature type="transmembrane region" description="Helical" evidence="9">
    <location>
        <begin position="20"/>
        <end position="39"/>
    </location>
</feature>
<dbReference type="InterPro" id="IPR039421">
    <property type="entry name" value="Type_1_exporter"/>
</dbReference>
<evidence type="ECO:0000256" key="9">
    <source>
        <dbReference type="SAM" id="Phobius"/>
    </source>
</evidence>
<feature type="transmembrane region" description="Helical" evidence="9">
    <location>
        <begin position="51"/>
        <end position="72"/>
    </location>
</feature>
<dbReference type="PANTHER" id="PTHR43394">
    <property type="entry name" value="ATP-DEPENDENT PERMEASE MDL1, MITOCHONDRIAL"/>
    <property type="match status" value="1"/>
</dbReference>
<dbReference type="CDD" id="cd18552">
    <property type="entry name" value="ABC_6TM_MsbA_like"/>
    <property type="match status" value="1"/>
</dbReference>
<evidence type="ECO:0000256" key="2">
    <source>
        <dbReference type="ARBA" id="ARBA00022448"/>
    </source>
</evidence>
<dbReference type="PROSITE" id="PS50929">
    <property type="entry name" value="ABC_TM1F"/>
    <property type="match status" value="1"/>
</dbReference>
<dbReference type="PROSITE" id="PS50893">
    <property type="entry name" value="ABC_TRANSPORTER_2"/>
    <property type="match status" value="1"/>
</dbReference>
<reference evidence="12 13" key="1">
    <citation type="submission" date="2014-07" db="EMBL/GenBank/DDBJ databases">
        <authorList>
            <person name="McCorrison J."/>
            <person name="Sanka R."/>
            <person name="Torralba M."/>
            <person name="Gillis M."/>
            <person name="Haft D.H."/>
            <person name="Methe B."/>
            <person name="Sutton G."/>
            <person name="Nelson K.E."/>
        </authorList>
    </citation>
    <scope>NUCLEOTIDE SEQUENCE [LARGE SCALE GENOMIC DNA]</scope>
    <source>
        <strain evidence="12 13">DNF00314</strain>
    </source>
</reference>
<dbReference type="InterPro" id="IPR027417">
    <property type="entry name" value="P-loop_NTPase"/>
</dbReference>